<dbReference type="InterPro" id="IPR023157">
    <property type="entry name" value="AGR-C-984p-like_sf"/>
</dbReference>
<proteinExistence type="predicted"/>
<evidence type="ECO:0000313" key="2">
    <source>
        <dbReference type="Proteomes" id="UP000707352"/>
    </source>
</evidence>
<dbReference type="Pfam" id="PF06748">
    <property type="entry name" value="DUF1217"/>
    <property type="match status" value="1"/>
</dbReference>
<dbReference type="SUPFAM" id="SSF158837">
    <property type="entry name" value="AGR C 984p-like"/>
    <property type="match status" value="1"/>
</dbReference>
<dbReference type="RefSeq" id="WP_167674411.1">
    <property type="nucleotide sequence ID" value="NZ_JAATJS010000008.1"/>
</dbReference>
<dbReference type="Gene3D" id="1.10.3700.10">
    <property type="entry name" value="AGR C 984p-like"/>
    <property type="match status" value="1"/>
</dbReference>
<reference evidence="1 2" key="1">
    <citation type="submission" date="2020-03" db="EMBL/GenBank/DDBJ databases">
        <title>The genome sequence of Microvirga sp. c23x22.</title>
        <authorList>
            <person name="Zhang X."/>
        </authorList>
    </citation>
    <scope>NUCLEOTIDE SEQUENCE [LARGE SCALE GENOMIC DNA]</scope>
    <source>
        <strain evidence="2">c23x22</strain>
    </source>
</reference>
<evidence type="ECO:0000313" key="1">
    <source>
        <dbReference type="EMBL" id="NIX78419.1"/>
    </source>
</evidence>
<gene>
    <name evidence="1" type="ORF">HB375_17635</name>
</gene>
<accession>A0ABX0VEZ7</accession>
<dbReference type="InterPro" id="IPR010626">
    <property type="entry name" value="DUF1217"/>
</dbReference>
<organism evidence="1 2">
    <name type="scientific">Microvirga terricola</name>
    <dbReference type="NCBI Taxonomy" id="2719797"/>
    <lineage>
        <taxon>Bacteria</taxon>
        <taxon>Pseudomonadati</taxon>
        <taxon>Pseudomonadota</taxon>
        <taxon>Alphaproteobacteria</taxon>
        <taxon>Hyphomicrobiales</taxon>
        <taxon>Methylobacteriaceae</taxon>
        <taxon>Microvirga</taxon>
    </lineage>
</organism>
<name>A0ABX0VEZ7_9HYPH</name>
<keyword evidence="2" id="KW-1185">Reference proteome</keyword>
<dbReference type="EMBL" id="JAATJS010000008">
    <property type="protein sequence ID" value="NIX78419.1"/>
    <property type="molecule type" value="Genomic_DNA"/>
</dbReference>
<protein>
    <submittedName>
        <fullName evidence="1">DUF1217 domain-containing protein</fullName>
    </submittedName>
</protein>
<comment type="caution">
    <text evidence="1">The sequence shown here is derived from an EMBL/GenBank/DDBJ whole genome shotgun (WGS) entry which is preliminary data.</text>
</comment>
<sequence>MTSTFTNYQLISRDLQKSLNRTASEPIVSRETDYYLKNIGKVKSIDAFLADNRLYKYAMKAYGLEDMTYAKAFMRKALTEGIDSKDSFANRLSDKRYKEFVGTFNFVRYKEATTSFDQAQQGTIDKYVRQSLESSIGDEDSGVRLALYFQRNAASIKSPYDILADPALLQVARTALGFSQEAMGGNVDAQAAMIKRKLDLTSFQKPEGVQRFLQRFASLWDAQNSTASTPVLTLFDAAQTGGGMNVDLLMSLQRIKLGGS</sequence>
<dbReference type="Proteomes" id="UP000707352">
    <property type="component" value="Unassembled WGS sequence"/>
</dbReference>